<protein>
    <submittedName>
        <fullName evidence="2">ATP-binding protein</fullName>
    </submittedName>
</protein>
<dbReference type="EMBL" id="CP101620">
    <property type="protein sequence ID" value="UTY40785.1"/>
    <property type="molecule type" value="Genomic_DNA"/>
</dbReference>
<evidence type="ECO:0000259" key="1">
    <source>
        <dbReference type="Pfam" id="PF09820"/>
    </source>
</evidence>
<sequence length="494" mass="58144">MMAEFFDITKDSKELFKDTKIMTTAYVSEMNQYPTIFLSFANAKGNKINIISSIKQNLIKLYQLNKHLFQDLDEFDMIIYKGIMESLAQYNNGSANGIENALSFLMERMERYYHKKVMVFIDEYDTPFIEAHVNGFYNEIRENLSSMLHAALKSSDSLQYAMLTGVQRVAKENLFSDLNNLVVCTVADKEYSQYFGFTELEVKELLEYYDLELNDKVKMMYNGYHFGNTQIYNPWSVLNYAATGEESPYWLYTSSNKMIKEAMKIRNQSFDRDFEKLVQTGCMETTMYLETSFFEISEIENLWGLFVNAGYLTIEKTVDRQNNLYVLRIPNQEVRQEFRNLTAYYLNIEENNLNGLFNALRLEKKEDFKDRYQNMLLILPSYHDLKDENSYHVLFLGMCAWMSYDYKIISNREVGKGRCDIILQSKDENKTSFVFEFKYIGTDNETSQERLQTVAKQAVEQIRDRQYDIEIKGKVVYIGLAHHGKDVAIEWQEK</sequence>
<feature type="domain" description="AAA-ATPase-like" evidence="1">
    <location>
        <begin position="1"/>
        <end position="175"/>
    </location>
</feature>
<dbReference type="InterPro" id="IPR018631">
    <property type="entry name" value="AAA-ATPase-like_dom"/>
</dbReference>
<dbReference type="PANTHER" id="PTHR34825:SF1">
    <property type="entry name" value="AAA-ATPASE-LIKE DOMAIN-CONTAINING PROTEIN"/>
    <property type="match status" value="1"/>
</dbReference>
<dbReference type="InterPro" id="IPR012547">
    <property type="entry name" value="PDDEXK_9"/>
</dbReference>
<organism evidence="2 3">
    <name type="scientific">Allocoprobacillus halotolerans</name>
    <dbReference type="NCBI Taxonomy" id="2944914"/>
    <lineage>
        <taxon>Bacteria</taxon>
        <taxon>Bacillati</taxon>
        <taxon>Bacillota</taxon>
        <taxon>Erysipelotrichia</taxon>
        <taxon>Erysipelotrichales</taxon>
        <taxon>Erysipelotrichaceae</taxon>
        <taxon>Allocoprobacillus</taxon>
    </lineage>
</organism>
<keyword evidence="2" id="KW-0547">Nucleotide-binding</keyword>
<dbReference type="Proteomes" id="UP001060112">
    <property type="component" value="Chromosome"/>
</dbReference>
<name>A0ABY5IA13_9FIRM</name>
<dbReference type="Pfam" id="PF09820">
    <property type="entry name" value="AAA-ATPase_like"/>
    <property type="match status" value="1"/>
</dbReference>
<evidence type="ECO:0000313" key="3">
    <source>
        <dbReference type="Proteomes" id="UP001060112"/>
    </source>
</evidence>
<evidence type="ECO:0000313" key="2">
    <source>
        <dbReference type="EMBL" id="UTY40785.1"/>
    </source>
</evidence>
<keyword evidence="3" id="KW-1185">Reference proteome</keyword>
<keyword evidence="2" id="KW-0067">ATP-binding</keyword>
<gene>
    <name evidence="2" type="ORF">NMU03_02820</name>
</gene>
<dbReference type="Pfam" id="PF08011">
    <property type="entry name" value="PDDEXK_9"/>
    <property type="match status" value="1"/>
</dbReference>
<dbReference type="GO" id="GO:0005524">
    <property type="term" value="F:ATP binding"/>
    <property type="evidence" value="ECO:0007669"/>
    <property type="project" value="UniProtKB-KW"/>
</dbReference>
<proteinExistence type="predicted"/>
<reference evidence="2" key="1">
    <citation type="submission" date="2022-07" db="EMBL/GenBank/DDBJ databases">
        <title>Faecal culturing of patients with breast cancer.</title>
        <authorList>
            <person name="Teng N.M.Y."/>
            <person name="Kiu R."/>
            <person name="Evans R."/>
            <person name="Baker D.J."/>
            <person name="Zenner C."/>
            <person name="Robinson S.D."/>
            <person name="Hall L.J."/>
        </authorList>
    </citation>
    <scope>NUCLEOTIDE SEQUENCE</scope>
    <source>
        <strain evidence="2">LH1062</strain>
    </source>
</reference>
<dbReference type="PANTHER" id="PTHR34825">
    <property type="entry name" value="CONSERVED PROTEIN, WITH A WEAK D-GALACTARATE DEHYDRATASE/ALTRONATE HYDROLASE DOMAIN"/>
    <property type="match status" value="1"/>
</dbReference>
<accession>A0ABY5IA13</accession>